<dbReference type="InterPro" id="IPR000719">
    <property type="entry name" value="Prot_kinase_dom"/>
</dbReference>
<dbReference type="PROSITE" id="PS50011">
    <property type="entry name" value="PROTEIN_KINASE_DOM"/>
    <property type="match status" value="1"/>
</dbReference>
<feature type="region of interest" description="Disordered" evidence="1">
    <location>
        <begin position="1389"/>
        <end position="1423"/>
    </location>
</feature>
<feature type="compositionally biased region" description="Basic and acidic residues" evidence="1">
    <location>
        <begin position="706"/>
        <end position="739"/>
    </location>
</feature>
<keyword evidence="4" id="KW-1185">Reference proteome</keyword>
<dbReference type="PANTHER" id="PTHR44167:SF18">
    <property type="entry name" value="PROTEIN KINASE DOMAIN-CONTAINING PROTEIN"/>
    <property type="match status" value="1"/>
</dbReference>
<feature type="region of interest" description="Disordered" evidence="1">
    <location>
        <begin position="873"/>
        <end position="946"/>
    </location>
</feature>
<feature type="compositionally biased region" description="Basic and acidic residues" evidence="1">
    <location>
        <begin position="819"/>
        <end position="828"/>
    </location>
</feature>
<feature type="domain" description="Protein kinase" evidence="2">
    <location>
        <begin position="103"/>
        <end position="369"/>
    </location>
</feature>
<dbReference type="GO" id="GO:0005737">
    <property type="term" value="C:cytoplasm"/>
    <property type="evidence" value="ECO:0007669"/>
    <property type="project" value="TreeGrafter"/>
</dbReference>
<dbReference type="Pfam" id="PF00069">
    <property type="entry name" value="Pkinase"/>
    <property type="match status" value="1"/>
</dbReference>
<dbReference type="GO" id="GO:0004674">
    <property type="term" value="F:protein serine/threonine kinase activity"/>
    <property type="evidence" value="ECO:0007669"/>
    <property type="project" value="TreeGrafter"/>
</dbReference>
<feature type="compositionally biased region" description="Polar residues" evidence="1">
    <location>
        <begin position="1335"/>
        <end position="1360"/>
    </location>
</feature>
<dbReference type="InterPro" id="IPR011009">
    <property type="entry name" value="Kinase-like_dom_sf"/>
</dbReference>
<evidence type="ECO:0000313" key="3">
    <source>
        <dbReference type="EMBL" id="KAF7507529.1"/>
    </source>
</evidence>
<accession>A0A8H7AHH5</accession>
<sequence>MESTIPQTILSDMKELFENGRANERDLHCKAATNRVIRLRAEYYLVLRYFEFSPWSAITTTLISLDGRDLERLGDLDLTKHAKHVNVSHKISTWLSGDIVYEVLGLKYWVDKDYAALFDAKEVKTNRLLIVKRYNTLSGIKGAWLKRMIENEREVVASVRGGPHVIVTGAPFWNKETKRMEMYMEHYQHRLSQWMDETMENRPLDGITIQIAPFYHTLLTQMLQALKYIHSKGIIHCRVIPHNIVYNNHNHFVLSEFAFARHAHKRPYDHPGLTTAHIAPEVLDKKEITFTTDIWTLGIVLLDLLLAPVIGGDTSCFKSNGICKRFSELAAELGQHCEMPELVKMLKMSPTERTSASDLLEYIKRHPRPQKSTQEVSAEVLYRYEKLLFPDEDDEFVRAVITWQYELFQSRLQVQQDSARSSGQNSATPSITRGSPSEPKPQELRQAENPKESLLPNLKASLLRQNLTPGAAGAPKLATTAIGTNDGAMTLSHRPQELVTSIAESAKIPPFPTTRSLEMGGKTSTIGTPSLTGSQGIASSSASPVAMSSAASQRMSASSSTTSKKRRKSGGPKRKGHTARDEKAIDSQDVSSTQRSQTHASEVPEAGDGSDHMGSSCVGSSDSESSLTSRGLQGERQEPVCEEAESVREKRQQALVRQAEKPGSIQQGGLQVEQTTGSGSHQASALRSAHDTGGHVRLTDIQGPHRAGESKLEQERPSGKKESEDQEAARARETIEAHEALSAGQKAANARKEEAAKAPGEAAVSTRGKEAVKAREGFVAAGEAIRAQEETARATKAARGVKTTRHRVNTTRAQGVRQEAAKAKEEAARVPEAVRAREAARAKGIARNPKLAREREEACRVQKAVAERGARENAAISKATATQVKPPRIQEAAQKREERGEAAVTEATRAQEAVRKSTPTGVPRTDAFQVPTMAPKTRGPPPESSAATELLGLKDREKMTPTLPRARSTPDVSLILREQEIFDALEAISACGITGHSDIARILKRPGVLVGMPGNMDTTQALVEDVAKHIGHALKMMGASSHPRASEWQSLIRALAKEPINFPVISFTTRRQDKTTRSRQAALQTPERNAGGDPIQGSLREEAASNKTELAESREVGQTDVRRGFSTPILSAQASAWDSSMKCVSPWGAIYRAYVEDRLPPVPPADTTDAERYQAWLDAKLPAPPLRPHPEGAIYELWARGTVRIDMRTFLDILEEEAQRYYAHVRGEQMHVQGQVARDRMEQARPTHVAQCRVGPRRFLTNISIMPPQAGLTVSPPSIPEAHYERLQQPGSYPSQSAPRAFLRSTSPSARPFRSASAQLPPSSRPTDPELRVESQVSERPGRTSQGQMPMVKSKSTGTPQVAACLPGPGAEIQRQRAKSQAGQSLLRGAIGEGPSSTEGARSQIDQPLAMPRPATDEEAKSMRRKWEMAQKLRRDHQRMLRNMGTRGSI</sequence>
<feature type="compositionally biased region" description="Polar residues" evidence="1">
    <location>
        <begin position="664"/>
        <end position="685"/>
    </location>
</feature>
<feature type="compositionally biased region" description="Polar residues" evidence="1">
    <location>
        <begin position="1078"/>
        <end position="1087"/>
    </location>
</feature>
<feature type="compositionally biased region" description="Basic and acidic residues" evidence="1">
    <location>
        <begin position="440"/>
        <end position="451"/>
    </location>
</feature>
<dbReference type="PANTHER" id="PTHR44167">
    <property type="entry name" value="OVARIAN-SPECIFIC SERINE/THREONINE-PROTEIN KINASE LOK-RELATED"/>
    <property type="match status" value="1"/>
</dbReference>
<feature type="region of interest" description="Disordered" evidence="1">
    <location>
        <begin position="502"/>
        <end position="771"/>
    </location>
</feature>
<evidence type="ECO:0000259" key="2">
    <source>
        <dbReference type="PROSITE" id="PS50011"/>
    </source>
</evidence>
<organism evidence="3 4">
    <name type="scientific">Endocarpon pusillum</name>
    <dbReference type="NCBI Taxonomy" id="364733"/>
    <lineage>
        <taxon>Eukaryota</taxon>
        <taxon>Fungi</taxon>
        <taxon>Dikarya</taxon>
        <taxon>Ascomycota</taxon>
        <taxon>Pezizomycotina</taxon>
        <taxon>Eurotiomycetes</taxon>
        <taxon>Chaetothyriomycetidae</taxon>
        <taxon>Verrucariales</taxon>
        <taxon>Verrucariaceae</taxon>
        <taxon>Endocarpon</taxon>
    </lineage>
</organism>
<feature type="compositionally biased region" description="Polar residues" evidence="1">
    <location>
        <begin position="522"/>
        <end position="537"/>
    </location>
</feature>
<feature type="compositionally biased region" description="Basic and acidic residues" evidence="1">
    <location>
        <begin position="633"/>
        <end position="652"/>
    </location>
</feature>
<proteinExistence type="predicted"/>
<gene>
    <name evidence="3" type="ORF">GJ744_010320</name>
</gene>
<evidence type="ECO:0000256" key="1">
    <source>
        <dbReference type="SAM" id="MobiDB-lite"/>
    </source>
</evidence>
<feature type="region of interest" description="Disordered" evidence="1">
    <location>
        <begin position="1289"/>
        <end position="1360"/>
    </location>
</feature>
<dbReference type="GO" id="GO:0005524">
    <property type="term" value="F:ATP binding"/>
    <property type="evidence" value="ECO:0007669"/>
    <property type="project" value="InterPro"/>
</dbReference>
<feature type="compositionally biased region" description="Polar residues" evidence="1">
    <location>
        <begin position="588"/>
        <end position="600"/>
    </location>
</feature>
<feature type="region of interest" description="Disordered" evidence="1">
    <location>
        <begin position="1069"/>
        <end position="1118"/>
    </location>
</feature>
<dbReference type="GO" id="GO:0044773">
    <property type="term" value="P:mitotic DNA damage checkpoint signaling"/>
    <property type="evidence" value="ECO:0007669"/>
    <property type="project" value="TreeGrafter"/>
</dbReference>
<feature type="compositionally biased region" description="Polar residues" evidence="1">
    <location>
        <begin position="1289"/>
        <end position="1298"/>
    </location>
</feature>
<feature type="compositionally biased region" description="Polar residues" evidence="1">
    <location>
        <begin position="1395"/>
        <end position="1406"/>
    </location>
</feature>
<comment type="caution">
    <text evidence="3">The sequence shown here is derived from an EMBL/GenBank/DDBJ whole genome shotgun (WGS) entry which is preliminary data.</text>
</comment>
<feature type="region of interest" description="Disordered" evidence="1">
    <location>
        <begin position="789"/>
        <end position="828"/>
    </location>
</feature>
<feature type="compositionally biased region" description="Basic and acidic residues" evidence="1">
    <location>
        <begin position="1099"/>
        <end position="1118"/>
    </location>
</feature>
<feature type="compositionally biased region" description="Basic and acidic residues" evidence="1">
    <location>
        <begin position="688"/>
        <end position="698"/>
    </location>
</feature>
<name>A0A8H7AHH5_9EURO</name>
<evidence type="ECO:0000313" key="4">
    <source>
        <dbReference type="Proteomes" id="UP000606974"/>
    </source>
</evidence>
<feature type="compositionally biased region" description="Basic residues" evidence="1">
    <location>
        <begin position="563"/>
        <end position="577"/>
    </location>
</feature>
<dbReference type="Gene3D" id="1.10.510.10">
    <property type="entry name" value="Transferase(Phosphotransferase) domain 1"/>
    <property type="match status" value="1"/>
</dbReference>
<dbReference type="GO" id="GO:0005634">
    <property type="term" value="C:nucleus"/>
    <property type="evidence" value="ECO:0007669"/>
    <property type="project" value="TreeGrafter"/>
</dbReference>
<feature type="compositionally biased region" description="Low complexity" evidence="1">
    <location>
        <begin position="1304"/>
        <end position="1318"/>
    </location>
</feature>
<dbReference type="OrthoDB" id="4062651at2759"/>
<dbReference type="Proteomes" id="UP000606974">
    <property type="component" value="Unassembled WGS sequence"/>
</dbReference>
<feature type="compositionally biased region" description="Polar residues" evidence="1">
    <location>
        <begin position="416"/>
        <end position="435"/>
    </location>
</feature>
<feature type="region of interest" description="Disordered" evidence="1">
    <location>
        <begin position="416"/>
        <end position="454"/>
    </location>
</feature>
<feature type="compositionally biased region" description="Low complexity" evidence="1">
    <location>
        <begin position="615"/>
        <end position="626"/>
    </location>
</feature>
<protein>
    <recommendedName>
        <fullName evidence="2">Protein kinase domain-containing protein</fullName>
    </recommendedName>
</protein>
<dbReference type="SMART" id="SM00220">
    <property type="entry name" value="S_TKc"/>
    <property type="match status" value="1"/>
</dbReference>
<dbReference type="EMBL" id="JAACFV010000067">
    <property type="protein sequence ID" value="KAF7507529.1"/>
    <property type="molecule type" value="Genomic_DNA"/>
</dbReference>
<reference evidence="3" key="1">
    <citation type="submission" date="2020-02" db="EMBL/GenBank/DDBJ databases">
        <authorList>
            <person name="Palmer J.M."/>
        </authorList>
    </citation>
    <scope>NUCLEOTIDE SEQUENCE</scope>
    <source>
        <strain evidence="3">EPUS1.4</strain>
        <tissue evidence="3">Thallus</tissue>
    </source>
</reference>
<dbReference type="SUPFAM" id="SSF56112">
    <property type="entry name" value="Protein kinase-like (PK-like)"/>
    <property type="match status" value="1"/>
</dbReference>
<feature type="compositionally biased region" description="Low complexity" evidence="1">
    <location>
        <begin position="538"/>
        <end position="562"/>
    </location>
</feature>